<evidence type="ECO:0000313" key="3">
    <source>
        <dbReference type="Proteomes" id="UP000299102"/>
    </source>
</evidence>
<gene>
    <name evidence="2" type="ORF">EVAR_80431_1</name>
</gene>
<keyword evidence="3" id="KW-1185">Reference proteome</keyword>
<dbReference type="AlphaFoldDB" id="A0A4C1VIN4"/>
<name>A0A4C1VIN4_EUMVA</name>
<proteinExistence type="predicted"/>
<dbReference type="Proteomes" id="UP000299102">
    <property type="component" value="Unassembled WGS sequence"/>
</dbReference>
<evidence type="ECO:0000313" key="2">
    <source>
        <dbReference type="EMBL" id="GBP38147.1"/>
    </source>
</evidence>
<sequence length="116" mass="12682">MSDILVNVPRRARGAGGGAFPHPRARSYLVFTRTEGWGGMKNKTIFTSTPQTAARDVAVGGKLVSSGITRSQRRDGRARSAGAGAFQPQAPFRRRRRPRHLSRVTAVSEMFAMDNI</sequence>
<accession>A0A4C1VIN4</accession>
<organism evidence="2 3">
    <name type="scientific">Eumeta variegata</name>
    <name type="common">Bagworm moth</name>
    <name type="synonym">Eumeta japonica</name>
    <dbReference type="NCBI Taxonomy" id="151549"/>
    <lineage>
        <taxon>Eukaryota</taxon>
        <taxon>Metazoa</taxon>
        <taxon>Ecdysozoa</taxon>
        <taxon>Arthropoda</taxon>
        <taxon>Hexapoda</taxon>
        <taxon>Insecta</taxon>
        <taxon>Pterygota</taxon>
        <taxon>Neoptera</taxon>
        <taxon>Endopterygota</taxon>
        <taxon>Lepidoptera</taxon>
        <taxon>Glossata</taxon>
        <taxon>Ditrysia</taxon>
        <taxon>Tineoidea</taxon>
        <taxon>Psychidae</taxon>
        <taxon>Oiketicinae</taxon>
        <taxon>Eumeta</taxon>
    </lineage>
</organism>
<comment type="caution">
    <text evidence="2">The sequence shown here is derived from an EMBL/GenBank/DDBJ whole genome shotgun (WGS) entry which is preliminary data.</text>
</comment>
<protein>
    <submittedName>
        <fullName evidence="2">Uncharacterized protein</fullName>
    </submittedName>
</protein>
<reference evidence="2 3" key="1">
    <citation type="journal article" date="2019" name="Commun. Biol.">
        <title>The bagworm genome reveals a unique fibroin gene that provides high tensile strength.</title>
        <authorList>
            <person name="Kono N."/>
            <person name="Nakamura H."/>
            <person name="Ohtoshi R."/>
            <person name="Tomita M."/>
            <person name="Numata K."/>
            <person name="Arakawa K."/>
        </authorList>
    </citation>
    <scope>NUCLEOTIDE SEQUENCE [LARGE SCALE GENOMIC DNA]</scope>
</reference>
<feature type="region of interest" description="Disordered" evidence="1">
    <location>
        <begin position="67"/>
        <end position="86"/>
    </location>
</feature>
<evidence type="ECO:0000256" key="1">
    <source>
        <dbReference type="SAM" id="MobiDB-lite"/>
    </source>
</evidence>
<dbReference type="EMBL" id="BGZK01000344">
    <property type="protein sequence ID" value="GBP38147.1"/>
    <property type="molecule type" value="Genomic_DNA"/>
</dbReference>